<sequence length="397" mass="42056">MKKQLFFIAIASLFTSMASAADLYVRDLGAGGSYSTISAAITAAADGDRIIIRPKAGSLPFIENLTIDKSLSFVSEINFSKYILQGTITVTPAAGRVVSIHNLQISGTNTISVSADTTGGRTTLNLLNSITSAVNAGVANTTLNMSGCTGTVITMTHGRVTGNKVTFITINTPTIDTDPSTDDIEIIANAISGTGSAIFLSQKNYNFRILNNFIGTGFMIISTVKNDSTNEIINNVISSTNTSNAANNSIQVSSPAGFTGLVSILNNVFYYIGPTFGSYYPVTASGVSCYVYYNLSNYSVTMPTITNSGNNIVATVSLNSTNYTVNGLTPNTGSPEDDFADIDLSRNDRGNFGGSNSWTNYWPTTVGNKPQVNYLNTPRRIYTGTTEMNATGSGYSK</sequence>
<keyword evidence="1" id="KW-0732">Signal</keyword>
<evidence type="ECO:0000313" key="2">
    <source>
        <dbReference type="EMBL" id="TDP61578.1"/>
    </source>
</evidence>
<dbReference type="RefSeq" id="WP_133531598.1">
    <property type="nucleotide sequence ID" value="NZ_SNXR01000003.1"/>
</dbReference>
<organism evidence="2 3">
    <name type="scientific">Flavobacterium dankookense</name>
    <dbReference type="NCBI Taxonomy" id="706186"/>
    <lineage>
        <taxon>Bacteria</taxon>
        <taxon>Pseudomonadati</taxon>
        <taxon>Bacteroidota</taxon>
        <taxon>Flavobacteriia</taxon>
        <taxon>Flavobacteriales</taxon>
        <taxon>Flavobacteriaceae</taxon>
        <taxon>Flavobacterium</taxon>
    </lineage>
</organism>
<keyword evidence="3" id="KW-1185">Reference proteome</keyword>
<comment type="caution">
    <text evidence="2">The sequence shown here is derived from an EMBL/GenBank/DDBJ whole genome shotgun (WGS) entry which is preliminary data.</text>
</comment>
<accession>A0A4R6QHS3</accession>
<dbReference type="AlphaFoldDB" id="A0A4R6QHS3"/>
<proteinExistence type="predicted"/>
<dbReference type="Proteomes" id="UP000295260">
    <property type="component" value="Unassembled WGS sequence"/>
</dbReference>
<name>A0A4R6QHS3_9FLAO</name>
<evidence type="ECO:0000256" key="1">
    <source>
        <dbReference type="SAM" id="SignalP"/>
    </source>
</evidence>
<dbReference type="EMBL" id="SNXR01000003">
    <property type="protein sequence ID" value="TDP61578.1"/>
    <property type="molecule type" value="Genomic_DNA"/>
</dbReference>
<protein>
    <recommendedName>
        <fullName evidence="4">Parallel beta helix pectate lyase-like protein</fullName>
    </recommendedName>
</protein>
<feature type="chain" id="PRO_5020466105" description="Parallel beta helix pectate lyase-like protein" evidence="1">
    <location>
        <begin position="21"/>
        <end position="397"/>
    </location>
</feature>
<dbReference type="InterPro" id="IPR011050">
    <property type="entry name" value="Pectin_lyase_fold/virulence"/>
</dbReference>
<reference evidence="2 3" key="1">
    <citation type="submission" date="2019-03" db="EMBL/GenBank/DDBJ databases">
        <title>Genomic Encyclopedia of Archaeal and Bacterial Type Strains, Phase II (KMG-II): from individual species to whole genera.</title>
        <authorList>
            <person name="Goeker M."/>
        </authorList>
    </citation>
    <scope>NUCLEOTIDE SEQUENCE [LARGE SCALE GENOMIC DNA]</scope>
    <source>
        <strain evidence="2 3">DSM 25687</strain>
    </source>
</reference>
<dbReference type="SUPFAM" id="SSF51126">
    <property type="entry name" value="Pectin lyase-like"/>
    <property type="match status" value="1"/>
</dbReference>
<evidence type="ECO:0000313" key="3">
    <source>
        <dbReference type="Proteomes" id="UP000295260"/>
    </source>
</evidence>
<evidence type="ECO:0008006" key="4">
    <source>
        <dbReference type="Google" id="ProtNLM"/>
    </source>
</evidence>
<feature type="signal peptide" evidence="1">
    <location>
        <begin position="1"/>
        <end position="20"/>
    </location>
</feature>
<dbReference type="OrthoDB" id="1328222at2"/>
<gene>
    <name evidence="2" type="ORF">BC748_0205</name>
</gene>